<comment type="subcellular location">
    <subcellularLocation>
        <location evidence="1">Membrane</location>
        <topology evidence="1">Multi-pass membrane protein</topology>
    </subcellularLocation>
</comment>
<keyword evidence="5 7" id="KW-0472">Membrane</keyword>
<name>A0A0N8JV27_SCLFO</name>
<evidence type="ECO:0000256" key="2">
    <source>
        <dbReference type="ARBA" id="ARBA00005308"/>
    </source>
</evidence>
<evidence type="ECO:0000256" key="6">
    <source>
        <dbReference type="SAM" id="MobiDB-lite"/>
    </source>
</evidence>
<evidence type="ECO:0000256" key="1">
    <source>
        <dbReference type="ARBA" id="ARBA00004141"/>
    </source>
</evidence>
<dbReference type="AlphaFoldDB" id="A0A0N8JV27"/>
<protein>
    <submittedName>
        <fullName evidence="8">Transmembrane protein 200C-like</fullName>
    </submittedName>
</protein>
<keyword evidence="3 7" id="KW-0812">Transmembrane</keyword>
<sequence length="416" mass="44787">MTTGGLLRIAARRQESLRCKSRTESQQQRRKAKKKKRKKKKKTDVVVVRGKLQLCSTSGLVAVVGLLVLTAGVAMAVLGYWPQERPARPLMPSHSLLPKSTGIYDQGLSTWNQTQDNAAPQHANKGLHDRNQSSSPATGTLPAAGFFTAFMATHLNSERLKVFGPLTIGIGIFIFICANAVLHENRDRKTKIIDLRDIYSTVIDLHGARTKEHTPLNGFLGHGSSSPYGTAMPTRSSWPSTLWDRQPEAWYRNLAHVGLLTLPAIKVDRCTGGHGPPGRAQGEDDCGNDGTTPQMAGGKDSAPADLPRTVSVHLADKVHSYKSSSSLQGALEGSQVQLLPPSPHQRLTGSHVSLGALSDRFSSGDLAACPSAPSGQGCERVRRFSCPRLDLGSRGYVKLEACERDPPVSGDADDAP</sequence>
<feature type="compositionally biased region" description="Basic residues" evidence="6">
    <location>
        <begin position="28"/>
        <end position="42"/>
    </location>
</feature>
<comment type="similarity">
    <text evidence="2">Belongs to the TMEM200 family.</text>
</comment>
<evidence type="ECO:0000313" key="8">
    <source>
        <dbReference type="EMBL" id="KPP56969.1"/>
    </source>
</evidence>
<evidence type="ECO:0000256" key="4">
    <source>
        <dbReference type="ARBA" id="ARBA00022989"/>
    </source>
</evidence>
<feature type="transmembrane region" description="Helical" evidence="7">
    <location>
        <begin position="59"/>
        <end position="81"/>
    </location>
</feature>
<dbReference type="GO" id="GO:0016020">
    <property type="term" value="C:membrane"/>
    <property type="evidence" value="ECO:0007669"/>
    <property type="project" value="UniProtKB-SubCell"/>
</dbReference>
<accession>A0A0N8JV27</accession>
<dbReference type="InterPro" id="IPR018787">
    <property type="entry name" value="DUF2371_TMEM200"/>
</dbReference>
<dbReference type="PANTHER" id="PTHR31815">
    <property type="entry name" value="AGAP005329-PA"/>
    <property type="match status" value="1"/>
</dbReference>
<comment type="caution">
    <text evidence="8">The sequence shown here is derived from an EMBL/GenBank/DDBJ whole genome shotgun (WGS) entry which is preliminary data.</text>
</comment>
<feature type="region of interest" description="Disordered" evidence="6">
    <location>
        <begin position="17"/>
        <end position="43"/>
    </location>
</feature>
<evidence type="ECO:0000256" key="3">
    <source>
        <dbReference type="ARBA" id="ARBA00022692"/>
    </source>
</evidence>
<dbReference type="PANTHER" id="PTHR31815:SF2">
    <property type="entry name" value="TRANSMEMBRANE PROTEIN 200C"/>
    <property type="match status" value="1"/>
</dbReference>
<keyword evidence="4 7" id="KW-1133">Transmembrane helix</keyword>
<evidence type="ECO:0000256" key="5">
    <source>
        <dbReference type="ARBA" id="ARBA00023136"/>
    </source>
</evidence>
<proteinExistence type="inferred from homology"/>
<evidence type="ECO:0000313" key="9">
    <source>
        <dbReference type="Proteomes" id="UP000034805"/>
    </source>
</evidence>
<feature type="region of interest" description="Disordered" evidence="6">
    <location>
        <begin position="272"/>
        <end position="306"/>
    </location>
</feature>
<feature type="transmembrane region" description="Helical" evidence="7">
    <location>
        <begin position="162"/>
        <end position="182"/>
    </location>
</feature>
<feature type="region of interest" description="Disordered" evidence="6">
    <location>
        <begin position="117"/>
        <end position="136"/>
    </location>
</feature>
<dbReference type="EMBL" id="JARO02018171">
    <property type="protein sequence ID" value="KPP56969.1"/>
    <property type="molecule type" value="Genomic_DNA"/>
</dbReference>
<dbReference type="Proteomes" id="UP000034805">
    <property type="component" value="Unassembled WGS sequence"/>
</dbReference>
<reference evidence="8 9" key="1">
    <citation type="submission" date="2015-08" db="EMBL/GenBank/DDBJ databases">
        <title>The genome of the Asian arowana (Scleropages formosus).</title>
        <authorList>
            <person name="Tan M.H."/>
            <person name="Gan H.M."/>
            <person name="Croft L.J."/>
            <person name="Austin C.M."/>
        </authorList>
    </citation>
    <scope>NUCLEOTIDE SEQUENCE [LARGE SCALE GENOMIC DNA]</scope>
    <source>
        <strain evidence="8">Aro1</strain>
    </source>
</reference>
<dbReference type="Pfam" id="PF10177">
    <property type="entry name" value="DUF2371"/>
    <property type="match status" value="1"/>
</dbReference>
<evidence type="ECO:0000256" key="7">
    <source>
        <dbReference type="SAM" id="Phobius"/>
    </source>
</evidence>
<gene>
    <name evidence="8" type="ORF">Z043_125363</name>
</gene>
<dbReference type="STRING" id="113540.ENSSFOP00015016518"/>
<organism evidence="8 9">
    <name type="scientific">Scleropages formosus</name>
    <name type="common">Asian bonytongue</name>
    <name type="synonym">Osteoglossum formosum</name>
    <dbReference type="NCBI Taxonomy" id="113540"/>
    <lineage>
        <taxon>Eukaryota</taxon>
        <taxon>Metazoa</taxon>
        <taxon>Chordata</taxon>
        <taxon>Craniata</taxon>
        <taxon>Vertebrata</taxon>
        <taxon>Euteleostomi</taxon>
        <taxon>Actinopterygii</taxon>
        <taxon>Neopterygii</taxon>
        <taxon>Teleostei</taxon>
        <taxon>Osteoglossocephala</taxon>
        <taxon>Osteoglossomorpha</taxon>
        <taxon>Osteoglossiformes</taxon>
        <taxon>Osteoglossidae</taxon>
        <taxon>Scleropages</taxon>
    </lineage>
</organism>